<gene>
    <name evidence="1" type="ORF">OG913_07965</name>
</gene>
<evidence type="ECO:0000313" key="1">
    <source>
        <dbReference type="EMBL" id="WUP76931.1"/>
    </source>
</evidence>
<name>A0ABZ1SW55_9ACTN</name>
<protein>
    <recommendedName>
        <fullName evidence="3">VOC family protein</fullName>
    </recommendedName>
</protein>
<dbReference type="RefSeq" id="WP_419197668.1">
    <property type="nucleotide sequence ID" value="NZ_CP108085.1"/>
</dbReference>
<dbReference type="Gene3D" id="3.10.180.10">
    <property type="entry name" value="2,3-Dihydroxybiphenyl 1,2-Dioxygenase, domain 1"/>
    <property type="match status" value="1"/>
</dbReference>
<sequence length="42" mass="4427">MSVTTTTHLNFRGDARAALGFYRSVFGGNVVAAPATAEQNRA</sequence>
<evidence type="ECO:0008006" key="3">
    <source>
        <dbReference type="Google" id="ProtNLM"/>
    </source>
</evidence>
<dbReference type="Proteomes" id="UP001432011">
    <property type="component" value="Chromosome"/>
</dbReference>
<dbReference type="InterPro" id="IPR029068">
    <property type="entry name" value="Glyas_Bleomycin-R_OHBP_Dase"/>
</dbReference>
<organism evidence="1 2">
    <name type="scientific">Microbispora hainanensis</name>
    <dbReference type="NCBI Taxonomy" id="568844"/>
    <lineage>
        <taxon>Bacteria</taxon>
        <taxon>Bacillati</taxon>
        <taxon>Actinomycetota</taxon>
        <taxon>Actinomycetes</taxon>
        <taxon>Streptosporangiales</taxon>
        <taxon>Streptosporangiaceae</taxon>
        <taxon>Microbispora</taxon>
    </lineage>
</organism>
<accession>A0ABZ1SW55</accession>
<evidence type="ECO:0000313" key="2">
    <source>
        <dbReference type="Proteomes" id="UP001432011"/>
    </source>
</evidence>
<keyword evidence="2" id="KW-1185">Reference proteome</keyword>
<proteinExistence type="predicted"/>
<reference evidence="1" key="1">
    <citation type="submission" date="2022-10" db="EMBL/GenBank/DDBJ databases">
        <title>The complete genomes of actinobacterial strains from the NBC collection.</title>
        <authorList>
            <person name="Joergensen T.S."/>
            <person name="Alvarez Arevalo M."/>
            <person name="Sterndorff E.B."/>
            <person name="Faurdal D."/>
            <person name="Vuksanovic O."/>
            <person name="Mourched A.-S."/>
            <person name="Charusanti P."/>
            <person name="Shaw S."/>
            <person name="Blin K."/>
            <person name="Weber T."/>
        </authorList>
    </citation>
    <scope>NUCLEOTIDE SEQUENCE</scope>
    <source>
        <strain evidence="1">NBC_00254</strain>
    </source>
</reference>
<dbReference type="EMBL" id="CP108085">
    <property type="protein sequence ID" value="WUP76931.1"/>
    <property type="molecule type" value="Genomic_DNA"/>
</dbReference>
<dbReference type="SUPFAM" id="SSF54593">
    <property type="entry name" value="Glyoxalase/Bleomycin resistance protein/Dihydroxybiphenyl dioxygenase"/>
    <property type="match status" value="1"/>
</dbReference>